<feature type="compositionally biased region" description="Basic and acidic residues" evidence="1">
    <location>
        <begin position="118"/>
        <end position="132"/>
    </location>
</feature>
<dbReference type="EMBL" id="VSRR010002836">
    <property type="protein sequence ID" value="MPC33443.1"/>
    <property type="molecule type" value="Genomic_DNA"/>
</dbReference>
<feature type="region of interest" description="Disordered" evidence="1">
    <location>
        <begin position="44"/>
        <end position="230"/>
    </location>
</feature>
<sequence length="350" mass="37206">MKHKLGGGQYGDVYEAVWKRYNICVAVKTLKGLKAVLGGDGLRAGPAGEEEEAKRFSSSSISSLKKLWEKQETAGDKPPPRPDPNQTSPKYAPGIYKRPDICRVPKDPNLEAPVPGKTPEDDAKVGRLEKRPWPPLGGGGGESEPRPADGKPCVPVKPVGKTFKLPPPPTGVKPPPPKPAGIYATPSIIRPPPVPVLSLKKEGVEARPPTKEPSSPTTTSAASTTTTNTTSTAATTISMNGLGQHHLGGVWTPPLLLAAASTPQRETFCRLLPSCRGAEASSKLQHRSLAIPTRPNCGRKEYSLCVPGVSWPQFCSQCGGSSRAGCSAVCFCYDRRPSLLYHNTTPTALQ</sequence>
<feature type="compositionally biased region" description="Basic and acidic residues" evidence="1">
    <location>
        <begin position="199"/>
        <end position="210"/>
    </location>
</feature>
<proteinExistence type="predicted"/>
<accession>A0A5B7EK73</accession>
<feature type="compositionally biased region" description="Basic and acidic residues" evidence="1">
    <location>
        <begin position="97"/>
        <end position="109"/>
    </location>
</feature>
<feature type="compositionally biased region" description="Pro residues" evidence="1">
    <location>
        <begin position="165"/>
        <end position="179"/>
    </location>
</feature>
<comment type="caution">
    <text evidence="2">The sequence shown here is derived from an EMBL/GenBank/DDBJ whole genome shotgun (WGS) entry which is preliminary data.</text>
</comment>
<keyword evidence="2" id="KW-0418">Kinase</keyword>
<protein>
    <submittedName>
        <fullName evidence="2">Tyrosine-protein kinase Abl</fullName>
    </submittedName>
</protein>
<reference evidence="2 3" key="1">
    <citation type="submission" date="2019-05" db="EMBL/GenBank/DDBJ databases">
        <title>Another draft genome of Portunus trituberculatus and its Hox gene families provides insights of decapod evolution.</title>
        <authorList>
            <person name="Jeong J.-H."/>
            <person name="Song I."/>
            <person name="Kim S."/>
            <person name="Choi T."/>
            <person name="Kim D."/>
            <person name="Ryu S."/>
            <person name="Kim W."/>
        </authorList>
    </citation>
    <scope>NUCLEOTIDE SEQUENCE [LARGE SCALE GENOMIC DNA]</scope>
    <source>
        <tissue evidence="2">Muscle</tissue>
    </source>
</reference>
<dbReference type="Proteomes" id="UP000324222">
    <property type="component" value="Unassembled WGS sequence"/>
</dbReference>
<evidence type="ECO:0000313" key="2">
    <source>
        <dbReference type="EMBL" id="MPC33443.1"/>
    </source>
</evidence>
<name>A0A5B7EK73_PORTR</name>
<feature type="compositionally biased region" description="Low complexity" evidence="1">
    <location>
        <begin position="212"/>
        <end position="230"/>
    </location>
</feature>
<dbReference type="GO" id="GO:0016301">
    <property type="term" value="F:kinase activity"/>
    <property type="evidence" value="ECO:0007669"/>
    <property type="project" value="UniProtKB-KW"/>
</dbReference>
<gene>
    <name evidence="2" type="primary">Abl</name>
    <name evidence="2" type="ORF">E2C01_026792</name>
</gene>
<keyword evidence="3" id="KW-1185">Reference proteome</keyword>
<keyword evidence="2" id="KW-0808">Transferase</keyword>
<organism evidence="2 3">
    <name type="scientific">Portunus trituberculatus</name>
    <name type="common">Swimming crab</name>
    <name type="synonym">Neptunus trituberculatus</name>
    <dbReference type="NCBI Taxonomy" id="210409"/>
    <lineage>
        <taxon>Eukaryota</taxon>
        <taxon>Metazoa</taxon>
        <taxon>Ecdysozoa</taxon>
        <taxon>Arthropoda</taxon>
        <taxon>Crustacea</taxon>
        <taxon>Multicrustacea</taxon>
        <taxon>Malacostraca</taxon>
        <taxon>Eumalacostraca</taxon>
        <taxon>Eucarida</taxon>
        <taxon>Decapoda</taxon>
        <taxon>Pleocyemata</taxon>
        <taxon>Brachyura</taxon>
        <taxon>Eubrachyura</taxon>
        <taxon>Portunoidea</taxon>
        <taxon>Portunidae</taxon>
        <taxon>Portuninae</taxon>
        <taxon>Portunus</taxon>
    </lineage>
</organism>
<dbReference type="Gene3D" id="3.30.200.20">
    <property type="entry name" value="Phosphorylase Kinase, domain 1"/>
    <property type="match status" value="1"/>
</dbReference>
<dbReference type="AlphaFoldDB" id="A0A5B7EK73"/>
<evidence type="ECO:0000256" key="1">
    <source>
        <dbReference type="SAM" id="MobiDB-lite"/>
    </source>
</evidence>
<feature type="compositionally biased region" description="Basic and acidic residues" evidence="1">
    <location>
        <begin position="66"/>
        <end position="80"/>
    </location>
</feature>
<dbReference type="OrthoDB" id="98077at2759"/>
<evidence type="ECO:0000313" key="3">
    <source>
        <dbReference type="Proteomes" id="UP000324222"/>
    </source>
</evidence>